<dbReference type="InterPro" id="IPR051016">
    <property type="entry name" value="Diverse_Substrate_AcTransf"/>
</dbReference>
<sequence length="192" mass="21781">MIPNCHRVSPASRLSLTRPDWKPAVPEVPLGGAERVVPEAIDLIRAGPDDLDALSSLVAEYHAFERIDMPEDRRRSALSRLLADRSLGEVWFVHDLEERIGYIAICFGYSIEFAGRDAFIDELFLKETVRGRGIGSLVIREVTTQLASTGIAALHLEVDNHNFGAQRFYERHRFQARRKYHLMSLDLTARQP</sequence>
<dbReference type="PANTHER" id="PTHR10545">
    <property type="entry name" value="DIAMINE N-ACETYLTRANSFERASE"/>
    <property type="match status" value="1"/>
</dbReference>
<evidence type="ECO:0000259" key="3">
    <source>
        <dbReference type="PROSITE" id="PS51186"/>
    </source>
</evidence>
<proteinExistence type="predicted"/>
<comment type="caution">
    <text evidence="4">The sequence shown here is derived from an EMBL/GenBank/DDBJ whole genome shotgun (WGS) entry which is preliminary data.</text>
</comment>
<dbReference type="AlphaFoldDB" id="A0A545TPW0"/>
<reference evidence="4 5" key="1">
    <citation type="submission" date="2019-06" db="EMBL/GenBank/DDBJ databases">
        <title>Whole genome sequence for Rhodospirillaceae sp. R148.</title>
        <authorList>
            <person name="Wang G."/>
        </authorList>
    </citation>
    <scope>NUCLEOTIDE SEQUENCE [LARGE SCALE GENOMIC DNA]</scope>
    <source>
        <strain evidence="4 5">R148</strain>
    </source>
</reference>
<evidence type="ECO:0000256" key="2">
    <source>
        <dbReference type="ARBA" id="ARBA00023315"/>
    </source>
</evidence>
<organism evidence="4 5">
    <name type="scientific">Denitrobaculum tricleocarpae</name>
    <dbReference type="NCBI Taxonomy" id="2591009"/>
    <lineage>
        <taxon>Bacteria</taxon>
        <taxon>Pseudomonadati</taxon>
        <taxon>Pseudomonadota</taxon>
        <taxon>Alphaproteobacteria</taxon>
        <taxon>Rhodospirillales</taxon>
        <taxon>Rhodospirillaceae</taxon>
        <taxon>Denitrobaculum</taxon>
    </lineage>
</organism>
<dbReference type="EMBL" id="VHSH01000005">
    <property type="protein sequence ID" value="TQV79257.1"/>
    <property type="molecule type" value="Genomic_DNA"/>
</dbReference>
<dbReference type="SUPFAM" id="SSF55729">
    <property type="entry name" value="Acyl-CoA N-acyltransferases (Nat)"/>
    <property type="match status" value="1"/>
</dbReference>
<accession>A0A545TPW0</accession>
<dbReference type="InterPro" id="IPR016181">
    <property type="entry name" value="Acyl_CoA_acyltransferase"/>
</dbReference>
<gene>
    <name evidence="4" type="ORF">FKG95_16530</name>
</gene>
<protein>
    <submittedName>
        <fullName evidence="4">GNAT family N-acetyltransferase</fullName>
    </submittedName>
</protein>
<dbReference type="Proteomes" id="UP000315252">
    <property type="component" value="Unassembled WGS sequence"/>
</dbReference>
<evidence type="ECO:0000313" key="4">
    <source>
        <dbReference type="EMBL" id="TQV79257.1"/>
    </source>
</evidence>
<dbReference type="PROSITE" id="PS51186">
    <property type="entry name" value="GNAT"/>
    <property type="match status" value="1"/>
</dbReference>
<feature type="domain" description="N-acetyltransferase" evidence="3">
    <location>
        <begin position="41"/>
        <end position="188"/>
    </location>
</feature>
<dbReference type="Pfam" id="PF00583">
    <property type="entry name" value="Acetyltransf_1"/>
    <property type="match status" value="1"/>
</dbReference>
<evidence type="ECO:0000256" key="1">
    <source>
        <dbReference type="ARBA" id="ARBA00022679"/>
    </source>
</evidence>
<name>A0A545TPW0_9PROT</name>
<dbReference type="CDD" id="cd04301">
    <property type="entry name" value="NAT_SF"/>
    <property type="match status" value="1"/>
</dbReference>
<dbReference type="PANTHER" id="PTHR10545:SF29">
    <property type="entry name" value="GH14572P-RELATED"/>
    <property type="match status" value="1"/>
</dbReference>
<evidence type="ECO:0000313" key="5">
    <source>
        <dbReference type="Proteomes" id="UP000315252"/>
    </source>
</evidence>
<dbReference type="Gene3D" id="3.40.630.30">
    <property type="match status" value="1"/>
</dbReference>
<dbReference type="InterPro" id="IPR000182">
    <property type="entry name" value="GNAT_dom"/>
</dbReference>
<keyword evidence="2" id="KW-0012">Acyltransferase</keyword>
<dbReference type="OrthoDB" id="7585366at2"/>
<keyword evidence="5" id="KW-1185">Reference proteome</keyword>
<keyword evidence="1 4" id="KW-0808">Transferase</keyword>
<dbReference type="GO" id="GO:0008080">
    <property type="term" value="F:N-acetyltransferase activity"/>
    <property type="evidence" value="ECO:0007669"/>
    <property type="project" value="TreeGrafter"/>
</dbReference>